<proteinExistence type="predicted"/>
<name>A0A0F9KCA4_9ZZZZ</name>
<dbReference type="InterPro" id="IPR044922">
    <property type="entry name" value="DUF2063_N_sf"/>
</dbReference>
<accession>A0A0F9KCA4</accession>
<feature type="non-terminal residue" evidence="3">
    <location>
        <position position="1"/>
    </location>
</feature>
<feature type="domain" description="Putative DNA-binding" evidence="1">
    <location>
        <begin position="3"/>
        <end position="46"/>
    </location>
</feature>
<sequence>SIESFPFIKQLHSPDEWQTLVRDFMIQHRCQTPLFVEISKEFISYLKTEWQGDKERPFMPELAHYEWVELGLNIAEAEWSLSQIDQNVDLMTLAYSASPLAWLCIYEYPVQLITTDFQPTDKAEQPVCMMVYRDAQFQIKFTQLNAMSARLFELISNGMTPVDAVTELSEAIPHLSSQAIYNGATGLIRDWVNKGNLHII</sequence>
<dbReference type="Gene3D" id="1.10.150.690">
    <property type="entry name" value="DUF2063"/>
    <property type="match status" value="1"/>
</dbReference>
<feature type="domain" description="NGO1945-like C-terminal" evidence="2">
    <location>
        <begin position="98"/>
        <end position="192"/>
    </location>
</feature>
<evidence type="ECO:0000313" key="3">
    <source>
        <dbReference type="EMBL" id="KKM19773.1"/>
    </source>
</evidence>
<evidence type="ECO:0000259" key="2">
    <source>
        <dbReference type="Pfam" id="PF22106"/>
    </source>
</evidence>
<gene>
    <name evidence="3" type="ORF">LCGC14_1652200</name>
</gene>
<protein>
    <submittedName>
        <fullName evidence="3">Uncharacterized protein</fullName>
    </submittedName>
</protein>
<dbReference type="InterPro" id="IPR054098">
    <property type="entry name" value="NGO1945-like_C"/>
</dbReference>
<reference evidence="3" key="1">
    <citation type="journal article" date="2015" name="Nature">
        <title>Complex archaea that bridge the gap between prokaryotes and eukaryotes.</title>
        <authorList>
            <person name="Spang A."/>
            <person name="Saw J.H."/>
            <person name="Jorgensen S.L."/>
            <person name="Zaremba-Niedzwiedzka K."/>
            <person name="Martijn J."/>
            <person name="Lind A.E."/>
            <person name="van Eijk R."/>
            <person name="Schleper C."/>
            <person name="Guy L."/>
            <person name="Ettema T.J."/>
        </authorList>
    </citation>
    <scope>NUCLEOTIDE SEQUENCE</scope>
</reference>
<dbReference type="AlphaFoldDB" id="A0A0F9KCA4"/>
<dbReference type="EMBL" id="LAZR01013912">
    <property type="protein sequence ID" value="KKM19773.1"/>
    <property type="molecule type" value="Genomic_DNA"/>
</dbReference>
<dbReference type="Pfam" id="PF22106">
    <property type="entry name" value="NGO1945_C"/>
    <property type="match status" value="1"/>
</dbReference>
<dbReference type="InterPro" id="IPR018640">
    <property type="entry name" value="DUF2063"/>
</dbReference>
<dbReference type="Gene3D" id="3.90.930.50">
    <property type="match status" value="1"/>
</dbReference>
<dbReference type="Pfam" id="PF09836">
    <property type="entry name" value="DUF2063"/>
    <property type="match status" value="1"/>
</dbReference>
<evidence type="ECO:0000259" key="1">
    <source>
        <dbReference type="Pfam" id="PF09836"/>
    </source>
</evidence>
<comment type="caution">
    <text evidence="3">The sequence shown here is derived from an EMBL/GenBank/DDBJ whole genome shotgun (WGS) entry which is preliminary data.</text>
</comment>
<organism evidence="3">
    <name type="scientific">marine sediment metagenome</name>
    <dbReference type="NCBI Taxonomy" id="412755"/>
    <lineage>
        <taxon>unclassified sequences</taxon>
        <taxon>metagenomes</taxon>
        <taxon>ecological metagenomes</taxon>
    </lineage>
</organism>